<feature type="active site" evidence="5">
    <location>
        <position position="22"/>
    </location>
</feature>
<keyword evidence="3" id="KW-0378">Hydrolase</keyword>
<dbReference type="PANTHER" id="PTHR11717">
    <property type="entry name" value="LOW MOLECULAR WEIGHT PROTEIN TYROSINE PHOSPHATASE"/>
    <property type="match status" value="1"/>
</dbReference>
<gene>
    <name evidence="7" type="ORF">SAMN04515671_3318</name>
</gene>
<dbReference type="InterPro" id="IPR036196">
    <property type="entry name" value="Ptyr_pPase_sf"/>
</dbReference>
<dbReference type="Proteomes" id="UP000198741">
    <property type="component" value="Chromosome I"/>
</dbReference>
<evidence type="ECO:0000256" key="5">
    <source>
        <dbReference type="PIRSR" id="PIRSR617867-1"/>
    </source>
</evidence>
<evidence type="ECO:0000256" key="4">
    <source>
        <dbReference type="ARBA" id="ARBA00022912"/>
    </source>
</evidence>
<dbReference type="EC" id="3.1.3.48" evidence="2"/>
<dbReference type="InterPro" id="IPR023485">
    <property type="entry name" value="Ptyr_pPase"/>
</dbReference>
<reference evidence="7 8" key="1">
    <citation type="submission" date="2016-10" db="EMBL/GenBank/DDBJ databases">
        <authorList>
            <person name="de Groot N.N."/>
        </authorList>
    </citation>
    <scope>NUCLEOTIDE SEQUENCE [LARGE SCALE GENOMIC DNA]</scope>
    <source>
        <strain evidence="8">P4-7,KCTC 19426,CECT 7604</strain>
    </source>
</reference>
<dbReference type="SUPFAM" id="SSF52788">
    <property type="entry name" value="Phosphotyrosine protein phosphatases I"/>
    <property type="match status" value="1"/>
</dbReference>
<evidence type="ECO:0000313" key="7">
    <source>
        <dbReference type="EMBL" id="SDP22454.1"/>
    </source>
</evidence>
<dbReference type="STRING" id="1090615.SAMN04515671_3318"/>
<name>A0A1H0QYX8_9ACTN</name>
<sequence>MTSPAPSRPFHVSVVCTGNICRSPIGEQMLRAALVEAGLDQAVRVSSAGTGNWHVGHPADRQAQAALRRAGFPVEHRAHQITEDELRTIDLALAADRGHEKVLRRMTSDPDKIRLLRSFDPEATTDDVPDPYQGPDSEFDEVVAMTAAAIPGVLREIRRRLG</sequence>
<dbReference type="PANTHER" id="PTHR11717:SF7">
    <property type="entry name" value="LOW MOLECULAR WEIGHT PHOSPHOTYROSINE PROTEIN PHOSPHATASE"/>
    <property type="match status" value="1"/>
</dbReference>
<dbReference type="GO" id="GO:0004725">
    <property type="term" value="F:protein tyrosine phosphatase activity"/>
    <property type="evidence" value="ECO:0007669"/>
    <property type="project" value="UniProtKB-EC"/>
</dbReference>
<evidence type="ECO:0000313" key="8">
    <source>
        <dbReference type="Proteomes" id="UP000198741"/>
    </source>
</evidence>
<comment type="similarity">
    <text evidence="1">Belongs to the low molecular weight phosphotyrosine protein phosphatase family.</text>
</comment>
<dbReference type="PRINTS" id="PR00719">
    <property type="entry name" value="LMWPTPASE"/>
</dbReference>
<dbReference type="EMBL" id="LT629710">
    <property type="protein sequence ID" value="SDP22454.1"/>
    <property type="molecule type" value="Genomic_DNA"/>
</dbReference>
<feature type="active site" description="Proton donor" evidence="5">
    <location>
        <position position="130"/>
    </location>
</feature>
<feature type="active site" description="Nucleophile" evidence="5">
    <location>
        <position position="16"/>
    </location>
</feature>
<keyword evidence="8" id="KW-1185">Reference proteome</keyword>
<evidence type="ECO:0000256" key="3">
    <source>
        <dbReference type="ARBA" id="ARBA00022801"/>
    </source>
</evidence>
<dbReference type="RefSeq" id="WP_090477671.1">
    <property type="nucleotide sequence ID" value="NZ_LT629710.1"/>
</dbReference>
<dbReference type="InterPro" id="IPR050438">
    <property type="entry name" value="LMW_PTPase"/>
</dbReference>
<organism evidence="7 8">
    <name type="scientific">Nakamurella panacisegetis</name>
    <dbReference type="NCBI Taxonomy" id="1090615"/>
    <lineage>
        <taxon>Bacteria</taxon>
        <taxon>Bacillati</taxon>
        <taxon>Actinomycetota</taxon>
        <taxon>Actinomycetes</taxon>
        <taxon>Nakamurellales</taxon>
        <taxon>Nakamurellaceae</taxon>
        <taxon>Nakamurella</taxon>
    </lineage>
</organism>
<protein>
    <recommendedName>
        <fullName evidence="2">protein-tyrosine-phosphatase</fullName>
        <ecNumber evidence="2">3.1.3.48</ecNumber>
    </recommendedName>
</protein>
<dbReference type="SMART" id="SM00226">
    <property type="entry name" value="LMWPc"/>
    <property type="match status" value="1"/>
</dbReference>
<dbReference type="Pfam" id="PF01451">
    <property type="entry name" value="LMWPc"/>
    <property type="match status" value="1"/>
</dbReference>
<evidence type="ECO:0000259" key="6">
    <source>
        <dbReference type="SMART" id="SM00226"/>
    </source>
</evidence>
<evidence type="ECO:0000256" key="2">
    <source>
        <dbReference type="ARBA" id="ARBA00013064"/>
    </source>
</evidence>
<keyword evidence="4" id="KW-0904">Protein phosphatase</keyword>
<dbReference type="OrthoDB" id="9784339at2"/>
<dbReference type="InterPro" id="IPR017867">
    <property type="entry name" value="Tyr_phospatase_low_mol_wt"/>
</dbReference>
<dbReference type="CDD" id="cd16343">
    <property type="entry name" value="LMWPTP"/>
    <property type="match status" value="1"/>
</dbReference>
<evidence type="ECO:0000256" key="1">
    <source>
        <dbReference type="ARBA" id="ARBA00011063"/>
    </source>
</evidence>
<feature type="domain" description="Phosphotyrosine protein phosphatase I" evidence="6">
    <location>
        <begin position="10"/>
        <end position="156"/>
    </location>
</feature>
<accession>A0A1H0QYX8</accession>
<proteinExistence type="inferred from homology"/>
<dbReference type="AlphaFoldDB" id="A0A1H0QYX8"/>
<dbReference type="Gene3D" id="3.40.50.2300">
    <property type="match status" value="1"/>
</dbReference>